<reference evidence="3" key="1">
    <citation type="journal article" date="2019" name="Int. J. Syst. Evol. Microbiol.">
        <title>The Global Catalogue of Microorganisms (GCM) 10K type strain sequencing project: providing services to taxonomists for standard genome sequencing and annotation.</title>
        <authorList>
            <consortium name="The Broad Institute Genomics Platform"/>
            <consortium name="The Broad Institute Genome Sequencing Center for Infectious Disease"/>
            <person name="Wu L."/>
            <person name="Ma J."/>
        </authorList>
    </citation>
    <scope>NUCLEOTIDE SEQUENCE [LARGE SCALE GENOMIC DNA]</scope>
    <source>
        <strain evidence="3">CCM 8931</strain>
    </source>
</reference>
<evidence type="ECO:0000313" key="3">
    <source>
        <dbReference type="Proteomes" id="UP001597188"/>
    </source>
</evidence>
<evidence type="ECO:0000313" key="2">
    <source>
        <dbReference type="EMBL" id="MFD1420081.1"/>
    </source>
</evidence>
<evidence type="ECO:0008006" key="4">
    <source>
        <dbReference type="Google" id="ProtNLM"/>
    </source>
</evidence>
<name>A0ABW4BXW5_9LACO</name>
<proteinExistence type="predicted"/>
<organism evidence="2 3">
    <name type="scientific">Lactiplantibacillus songbeiensis</name>
    <dbReference type="NCBI Taxonomy" id="2559920"/>
    <lineage>
        <taxon>Bacteria</taxon>
        <taxon>Bacillati</taxon>
        <taxon>Bacillota</taxon>
        <taxon>Bacilli</taxon>
        <taxon>Lactobacillales</taxon>
        <taxon>Lactobacillaceae</taxon>
        <taxon>Lactiplantibacillus</taxon>
    </lineage>
</organism>
<comment type="caution">
    <text evidence="2">The sequence shown here is derived from an EMBL/GenBank/DDBJ whole genome shotgun (WGS) entry which is preliminary data.</text>
</comment>
<dbReference type="RefSeq" id="WP_137634310.1">
    <property type="nucleotide sequence ID" value="NZ_BJDL01000008.1"/>
</dbReference>
<evidence type="ECO:0000256" key="1">
    <source>
        <dbReference type="SAM" id="SignalP"/>
    </source>
</evidence>
<dbReference type="Proteomes" id="UP001597188">
    <property type="component" value="Unassembled WGS sequence"/>
</dbReference>
<accession>A0ABW4BXW5</accession>
<protein>
    <recommendedName>
        <fullName evidence="4">Extracellular protein</fullName>
    </recommendedName>
</protein>
<sequence length="163" mass="18872">MKQHRLWLVILLASFSLLIGLNTLTASAKTVWSYTTPKALRGTWYIGHYKLKCRKHSFNETVYGDKSQTNYFSISNKIVVGHAHHHAIYGYRDRVYFRDIKPYAHDWGETYTPIVFKYNHHHYKGLDVTGHAPDLICTRTKLGKSVSLSGCYSHKVALVHYGW</sequence>
<keyword evidence="3" id="KW-1185">Reference proteome</keyword>
<feature type="signal peptide" evidence="1">
    <location>
        <begin position="1"/>
        <end position="28"/>
    </location>
</feature>
<keyword evidence="1" id="KW-0732">Signal</keyword>
<gene>
    <name evidence="2" type="ORF">ACFQ5L_03775</name>
</gene>
<feature type="chain" id="PRO_5046597415" description="Extracellular protein" evidence="1">
    <location>
        <begin position="29"/>
        <end position="163"/>
    </location>
</feature>
<dbReference type="EMBL" id="JBHTOJ010000009">
    <property type="protein sequence ID" value="MFD1420081.1"/>
    <property type="molecule type" value="Genomic_DNA"/>
</dbReference>